<feature type="region of interest" description="Disordered" evidence="1">
    <location>
        <begin position="34"/>
        <end position="54"/>
    </location>
</feature>
<evidence type="ECO:0008006" key="4">
    <source>
        <dbReference type="Google" id="ProtNLM"/>
    </source>
</evidence>
<evidence type="ECO:0000313" key="2">
    <source>
        <dbReference type="EMBL" id="WDZ83543.1"/>
    </source>
</evidence>
<dbReference type="RefSeq" id="WP_275030095.1">
    <property type="nucleotide sequence ID" value="NZ_CP118615.1"/>
</dbReference>
<sequence length="288" mass="31078">MNARRQRIVGFVVVAVLPALLAFTVVRLLRDDGGGAQRAAPSHTGGPAVPPSPAVSDGDVDLAVRFAGSAPGVEPTFMINEKQAAAGPPPEIRDCRRFADWAQRVGGIPVDFTPSHVLSVHARRSLDLNGAWIEAVPVAQVSITEGDGPWVELACRDGAPTPTATPSGEFPSQGEDDSPPVDRPHVLVAGQTIELPMELSEPYDGGDAFPHGVSDYELTVSLEIDGIYRTYRLKNGDSYFRCCGRTTYMGYQAASYEWNLSPPRSLRHCEELRYAEEPPPPTCTVSQR</sequence>
<evidence type="ECO:0000256" key="1">
    <source>
        <dbReference type="SAM" id="MobiDB-lite"/>
    </source>
</evidence>
<organism evidence="2 3">
    <name type="scientific">Micromonospora cathayae</name>
    <dbReference type="NCBI Taxonomy" id="3028804"/>
    <lineage>
        <taxon>Bacteria</taxon>
        <taxon>Bacillati</taxon>
        <taxon>Actinomycetota</taxon>
        <taxon>Actinomycetes</taxon>
        <taxon>Micromonosporales</taxon>
        <taxon>Micromonosporaceae</taxon>
        <taxon>Micromonospora</taxon>
    </lineage>
</organism>
<feature type="region of interest" description="Disordered" evidence="1">
    <location>
        <begin position="157"/>
        <end position="180"/>
    </location>
</feature>
<gene>
    <name evidence="2" type="ORF">PVK37_24215</name>
</gene>
<dbReference type="EMBL" id="CP118615">
    <property type="protein sequence ID" value="WDZ83543.1"/>
    <property type="molecule type" value="Genomic_DNA"/>
</dbReference>
<accession>A0ABY7ZN92</accession>
<protein>
    <recommendedName>
        <fullName evidence="4">PASTA domain-containing protein</fullName>
    </recommendedName>
</protein>
<dbReference type="Proteomes" id="UP001219605">
    <property type="component" value="Chromosome"/>
</dbReference>
<reference evidence="2 3" key="1">
    <citation type="submission" date="2023-02" db="EMBL/GenBank/DDBJ databases">
        <authorList>
            <person name="Mo P."/>
        </authorList>
    </citation>
    <scope>NUCLEOTIDE SEQUENCE [LARGE SCALE GENOMIC DNA]</scope>
    <source>
        <strain evidence="2 3">HUAS 3</strain>
    </source>
</reference>
<evidence type="ECO:0000313" key="3">
    <source>
        <dbReference type="Proteomes" id="UP001219605"/>
    </source>
</evidence>
<proteinExistence type="predicted"/>
<keyword evidence="3" id="KW-1185">Reference proteome</keyword>
<name>A0ABY7ZN92_9ACTN</name>